<sequence length="308" mass="31506">MRSLIVEEFGAPDVLQLVDGPVPEPGPEDVLVRVAAAGLNWIDVSLRAGRLQHAGLLVPAPRYGMGWDVAGTVEAVGTRVTAVAPGDRVIGLRDVLGRPGTHAEFVALHESAVVDAPDGVDLLTAGGLPLAGVTAIGAVRAASSGRSLLVTGGGGVIGQMCVAVAVHRGLDVVAAGRAGDAKRIEGLGARFADTDDLAVQLRTLGPRGVDAVIDTANLGAAAHEALRGGGTFVALVRPFAPLPLRGTRVVVHESWADTTVLRELVELVEKDVVVPPDVLPHRLGEAAAAHALMEAGGLRSRIVLTPDA</sequence>
<dbReference type="InterPro" id="IPR036291">
    <property type="entry name" value="NAD(P)-bd_dom_sf"/>
</dbReference>
<dbReference type="Gene3D" id="3.40.50.720">
    <property type="entry name" value="NAD(P)-binding Rossmann-like Domain"/>
    <property type="match status" value="1"/>
</dbReference>
<feature type="domain" description="Enoyl reductase (ER)" evidence="3">
    <location>
        <begin position="10"/>
        <end position="304"/>
    </location>
</feature>
<reference evidence="4 5" key="1">
    <citation type="submission" date="2016-11" db="EMBL/GenBank/DDBJ databases">
        <authorList>
            <person name="Jaros S."/>
            <person name="Januszkiewicz K."/>
            <person name="Wedrychowicz H."/>
        </authorList>
    </citation>
    <scope>NUCLEOTIDE SEQUENCE [LARGE SCALE GENOMIC DNA]</scope>
    <source>
        <strain evidence="4 5">DSM 43832</strain>
    </source>
</reference>
<dbReference type="GO" id="GO:0070402">
    <property type="term" value="F:NADPH binding"/>
    <property type="evidence" value="ECO:0007669"/>
    <property type="project" value="TreeGrafter"/>
</dbReference>
<accession>A0A1M6V3E4</accession>
<dbReference type="SUPFAM" id="SSF51735">
    <property type="entry name" value="NAD(P)-binding Rossmann-fold domains"/>
    <property type="match status" value="1"/>
</dbReference>
<dbReference type="STRING" id="1848.SAMN05443637_111170"/>
<dbReference type="PANTHER" id="PTHR48106:SF18">
    <property type="entry name" value="QUINONE OXIDOREDUCTASE PIG3"/>
    <property type="match status" value="1"/>
</dbReference>
<organism evidence="4 5">
    <name type="scientific">Pseudonocardia thermophila</name>
    <dbReference type="NCBI Taxonomy" id="1848"/>
    <lineage>
        <taxon>Bacteria</taxon>
        <taxon>Bacillati</taxon>
        <taxon>Actinomycetota</taxon>
        <taxon>Actinomycetes</taxon>
        <taxon>Pseudonocardiales</taxon>
        <taxon>Pseudonocardiaceae</taxon>
        <taxon>Pseudonocardia</taxon>
    </lineage>
</organism>
<evidence type="ECO:0000256" key="2">
    <source>
        <dbReference type="ARBA" id="ARBA00023002"/>
    </source>
</evidence>
<dbReference type="EMBL" id="FRAP01000011">
    <property type="protein sequence ID" value="SHK75924.1"/>
    <property type="molecule type" value="Genomic_DNA"/>
</dbReference>
<dbReference type="RefSeq" id="WP_073457868.1">
    <property type="nucleotide sequence ID" value="NZ_FRAP01000011.1"/>
</dbReference>
<dbReference type="SMART" id="SM00829">
    <property type="entry name" value="PKS_ER"/>
    <property type="match status" value="1"/>
</dbReference>
<evidence type="ECO:0000259" key="3">
    <source>
        <dbReference type="SMART" id="SM00829"/>
    </source>
</evidence>
<dbReference type="AlphaFoldDB" id="A0A1M6V3E4"/>
<dbReference type="OrthoDB" id="9787435at2"/>
<evidence type="ECO:0000256" key="1">
    <source>
        <dbReference type="ARBA" id="ARBA00022857"/>
    </source>
</evidence>
<gene>
    <name evidence="4" type="ORF">SAMN05443637_111170</name>
</gene>
<dbReference type="InterPro" id="IPR011032">
    <property type="entry name" value="GroES-like_sf"/>
</dbReference>
<keyword evidence="2" id="KW-0560">Oxidoreductase</keyword>
<dbReference type="PANTHER" id="PTHR48106">
    <property type="entry name" value="QUINONE OXIDOREDUCTASE PIG3-RELATED"/>
    <property type="match status" value="1"/>
</dbReference>
<dbReference type="GO" id="GO:0016651">
    <property type="term" value="F:oxidoreductase activity, acting on NAD(P)H"/>
    <property type="evidence" value="ECO:0007669"/>
    <property type="project" value="TreeGrafter"/>
</dbReference>
<dbReference type="CDD" id="cd05289">
    <property type="entry name" value="MDR_like_2"/>
    <property type="match status" value="1"/>
</dbReference>
<keyword evidence="5" id="KW-1185">Reference proteome</keyword>
<dbReference type="Proteomes" id="UP000184363">
    <property type="component" value="Unassembled WGS sequence"/>
</dbReference>
<proteinExistence type="predicted"/>
<evidence type="ECO:0000313" key="5">
    <source>
        <dbReference type="Proteomes" id="UP000184363"/>
    </source>
</evidence>
<dbReference type="Gene3D" id="3.90.180.10">
    <property type="entry name" value="Medium-chain alcohol dehydrogenases, catalytic domain"/>
    <property type="match status" value="1"/>
</dbReference>
<evidence type="ECO:0000313" key="4">
    <source>
        <dbReference type="EMBL" id="SHK75924.1"/>
    </source>
</evidence>
<protein>
    <submittedName>
        <fullName evidence="4">NADPH:quinone reductase</fullName>
    </submittedName>
</protein>
<keyword evidence="1" id="KW-0521">NADP</keyword>
<name>A0A1M6V3E4_PSETH</name>
<dbReference type="Pfam" id="PF08240">
    <property type="entry name" value="ADH_N"/>
    <property type="match status" value="1"/>
</dbReference>
<dbReference type="Pfam" id="PF13602">
    <property type="entry name" value="ADH_zinc_N_2"/>
    <property type="match status" value="1"/>
</dbReference>
<dbReference type="SUPFAM" id="SSF50129">
    <property type="entry name" value="GroES-like"/>
    <property type="match status" value="1"/>
</dbReference>
<dbReference type="InterPro" id="IPR013154">
    <property type="entry name" value="ADH-like_N"/>
</dbReference>
<dbReference type="InterPro" id="IPR020843">
    <property type="entry name" value="ER"/>
</dbReference>